<feature type="domain" description="Alpha-carbonic anhydrase" evidence="9">
    <location>
        <begin position="1"/>
        <end position="201"/>
    </location>
</feature>
<dbReference type="Pfam" id="PF00194">
    <property type="entry name" value="Carb_anhydrase"/>
    <property type="match status" value="1"/>
</dbReference>
<dbReference type="GO" id="GO:0005576">
    <property type="term" value="C:extracellular region"/>
    <property type="evidence" value="ECO:0007669"/>
    <property type="project" value="UniProtKB-SubCell"/>
</dbReference>
<proteinExistence type="inferred from homology"/>
<reference evidence="10 11" key="1">
    <citation type="submission" date="2020-06" db="EMBL/GenBank/DDBJ databases">
        <authorList>
            <person name="Li R."/>
            <person name="Bekaert M."/>
        </authorList>
    </citation>
    <scope>NUCLEOTIDE SEQUENCE [LARGE SCALE GENOMIC DNA]</scope>
    <source>
        <strain evidence="11">wild</strain>
    </source>
</reference>
<dbReference type="AlphaFoldDB" id="A0A6J8BWU7"/>
<keyword evidence="11" id="KW-1185">Reference proteome</keyword>
<organism evidence="10 11">
    <name type="scientific">Mytilus coruscus</name>
    <name type="common">Sea mussel</name>
    <dbReference type="NCBI Taxonomy" id="42192"/>
    <lineage>
        <taxon>Eukaryota</taxon>
        <taxon>Metazoa</taxon>
        <taxon>Spiralia</taxon>
        <taxon>Lophotrochozoa</taxon>
        <taxon>Mollusca</taxon>
        <taxon>Bivalvia</taxon>
        <taxon>Autobranchia</taxon>
        <taxon>Pteriomorphia</taxon>
        <taxon>Mytilida</taxon>
        <taxon>Mytiloidea</taxon>
        <taxon>Mytilidae</taxon>
        <taxon>Mytilinae</taxon>
        <taxon>Mytilus</taxon>
    </lineage>
</organism>
<keyword evidence="7" id="KW-0456">Lyase</keyword>
<dbReference type="InterPro" id="IPR001148">
    <property type="entry name" value="CA_dom"/>
</dbReference>
<evidence type="ECO:0000256" key="6">
    <source>
        <dbReference type="ARBA" id="ARBA00022833"/>
    </source>
</evidence>
<evidence type="ECO:0000313" key="10">
    <source>
        <dbReference type="EMBL" id="CAC5388538.1"/>
    </source>
</evidence>
<evidence type="ECO:0000256" key="4">
    <source>
        <dbReference type="ARBA" id="ARBA00022525"/>
    </source>
</evidence>
<gene>
    <name evidence="10" type="ORF">MCOR_23794</name>
</gene>
<dbReference type="SMART" id="SM01057">
    <property type="entry name" value="Carb_anhydrase"/>
    <property type="match status" value="1"/>
</dbReference>
<evidence type="ECO:0000259" key="9">
    <source>
        <dbReference type="PROSITE" id="PS51144"/>
    </source>
</evidence>
<comment type="subcellular location">
    <subcellularLocation>
        <location evidence="1">Secreted</location>
    </subcellularLocation>
</comment>
<evidence type="ECO:0000256" key="5">
    <source>
        <dbReference type="ARBA" id="ARBA00022723"/>
    </source>
</evidence>
<evidence type="ECO:0000256" key="1">
    <source>
        <dbReference type="ARBA" id="ARBA00004613"/>
    </source>
</evidence>
<dbReference type="InterPro" id="IPR023561">
    <property type="entry name" value="Carbonic_anhydrase_a-class"/>
</dbReference>
<evidence type="ECO:0000313" key="11">
    <source>
        <dbReference type="Proteomes" id="UP000507470"/>
    </source>
</evidence>
<dbReference type="GO" id="GO:0004089">
    <property type="term" value="F:carbonate dehydratase activity"/>
    <property type="evidence" value="ECO:0007669"/>
    <property type="project" value="UniProtKB-EC"/>
</dbReference>
<protein>
    <recommendedName>
        <fullName evidence="3">carbonic anhydrase</fullName>
        <ecNumber evidence="3">4.2.1.1</ecNumber>
    </recommendedName>
</protein>
<dbReference type="PANTHER" id="PTHR18952:SF265">
    <property type="entry name" value="CARBONIC ANHYDRASE"/>
    <property type="match status" value="1"/>
</dbReference>
<dbReference type="PROSITE" id="PS51144">
    <property type="entry name" value="ALPHA_CA_2"/>
    <property type="match status" value="1"/>
</dbReference>
<evidence type="ECO:0000256" key="7">
    <source>
        <dbReference type="ARBA" id="ARBA00023239"/>
    </source>
</evidence>
<sequence>MTIVNHGKTVEVEVLDDNCFITGGSLQGRYIVKQFHFHWGNADHRGSEHDYDGRQFPMEMHIVSYSSRFRQYKDALNSTGALAVISFFIDIGSANTVFGEICDCFAKIIREEDNVTMPLFSMTSLFPSPHDVYYRYYGSLTTPPCHESVIWTVFKSPISISKQQINLFRLLGNRHINKYRDIADNFRPLQALYGRKVFTNNIRGMPSGRGNKAKARIVKITTRRYRFVKPRRIVSETSRRQSNLSTSRKPTIREMFPNTNIITTRNKKSLDKYINKLSNQLKTELIGVKGDEIVNGKQLRNLVKFYRKDYQTKSPVVALYGKQIIRIPYTNKLLTRKYGIYNNKDHNPKKVQQRRKYNPMIHQRAQGY</sequence>
<accession>A0A6J8BWU7</accession>
<comment type="catalytic activity">
    <reaction evidence="8">
        <text>hydrogencarbonate + H(+) = CO2 + H2O</text>
        <dbReference type="Rhea" id="RHEA:10748"/>
        <dbReference type="ChEBI" id="CHEBI:15377"/>
        <dbReference type="ChEBI" id="CHEBI:15378"/>
        <dbReference type="ChEBI" id="CHEBI:16526"/>
        <dbReference type="ChEBI" id="CHEBI:17544"/>
        <dbReference type="EC" id="4.2.1.1"/>
    </reaction>
</comment>
<dbReference type="OrthoDB" id="429145at2759"/>
<dbReference type="EC" id="4.2.1.1" evidence="3"/>
<dbReference type="SUPFAM" id="SSF51069">
    <property type="entry name" value="Carbonic anhydrase"/>
    <property type="match status" value="1"/>
</dbReference>
<dbReference type="EMBL" id="CACVKT020004176">
    <property type="protein sequence ID" value="CAC5388538.1"/>
    <property type="molecule type" value="Genomic_DNA"/>
</dbReference>
<dbReference type="Gene3D" id="3.10.200.10">
    <property type="entry name" value="Alpha carbonic anhydrase"/>
    <property type="match status" value="1"/>
</dbReference>
<dbReference type="GO" id="GO:0005886">
    <property type="term" value="C:plasma membrane"/>
    <property type="evidence" value="ECO:0007669"/>
    <property type="project" value="TreeGrafter"/>
</dbReference>
<dbReference type="PANTHER" id="PTHR18952">
    <property type="entry name" value="CARBONIC ANHYDRASE"/>
    <property type="match status" value="1"/>
</dbReference>
<keyword evidence="6" id="KW-0862">Zinc</keyword>
<name>A0A6J8BWU7_MYTCO</name>
<evidence type="ECO:0000256" key="8">
    <source>
        <dbReference type="ARBA" id="ARBA00048348"/>
    </source>
</evidence>
<dbReference type="Proteomes" id="UP000507470">
    <property type="component" value="Unassembled WGS sequence"/>
</dbReference>
<keyword evidence="4" id="KW-0964">Secreted</keyword>
<dbReference type="CDD" id="cd00326">
    <property type="entry name" value="alpha_CA"/>
    <property type="match status" value="1"/>
</dbReference>
<comment type="similarity">
    <text evidence="2">Belongs to the alpha-carbonic anhydrase family.</text>
</comment>
<keyword evidence="5" id="KW-0479">Metal-binding</keyword>
<evidence type="ECO:0000256" key="2">
    <source>
        <dbReference type="ARBA" id="ARBA00010718"/>
    </source>
</evidence>
<dbReference type="GO" id="GO:0008270">
    <property type="term" value="F:zinc ion binding"/>
    <property type="evidence" value="ECO:0007669"/>
    <property type="project" value="InterPro"/>
</dbReference>
<dbReference type="InterPro" id="IPR036398">
    <property type="entry name" value="CA_dom_sf"/>
</dbReference>
<evidence type="ECO:0000256" key="3">
    <source>
        <dbReference type="ARBA" id="ARBA00012925"/>
    </source>
</evidence>